<proteinExistence type="inferred from homology"/>
<accession>A0A8K0DYM0</accession>
<dbReference type="GO" id="GO:0005637">
    <property type="term" value="C:nuclear inner membrane"/>
    <property type="evidence" value="ECO:0007669"/>
    <property type="project" value="UniProtKB-SubCell"/>
</dbReference>
<dbReference type="AlphaFoldDB" id="A0A8K0DYM0"/>
<evidence type="ECO:0000313" key="9">
    <source>
        <dbReference type="EMBL" id="KAF3439071.1"/>
    </source>
</evidence>
<dbReference type="Proteomes" id="UP000796880">
    <property type="component" value="Unassembled WGS sequence"/>
</dbReference>
<keyword evidence="7" id="KW-0539">Nucleus</keyword>
<comment type="similarity">
    <text evidence="2">Belongs to the NEMP family.</text>
</comment>
<evidence type="ECO:0000256" key="2">
    <source>
        <dbReference type="ARBA" id="ARBA00005748"/>
    </source>
</evidence>
<evidence type="ECO:0000256" key="3">
    <source>
        <dbReference type="ARBA" id="ARBA00022692"/>
    </source>
</evidence>
<organism evidence="9 10">
    <name type="scientific">Rhamnella rubrinervis</name>
    <dbReference type="NCBI Taxonomy" id="2594499"/>
    <lineage>
        <taxon>Eukaryota</taxon>
        <taxon>Viridiplantae</taxon>
        <taxon>Streptophyta</taxon>
        <taxon>Embryophyta</taxon>
        <taxon>Tracheophyta</taxon>
        <taxon>Spermatophyta</taxon>
        <taxon>Magnoliopsida</taxon>
        <taxon>eudicotyledons</taxon>
        <taxon>Gunneridae</taxon>
        <taxon>Pentapetalae</taxon>
        <taxon>rosids</taxon>
        <taxon>fabids</taxon>
        <taxon>Rosales</taxon>
        <taxon>Rhamnaceae</taxon>
        <taxon>rhamnoid group</taxon>
        <taxon>Rhamneae</taxon>
        <taxon>Rhamnella</taxon>
    </lineage>
</organism>
<feature type="transmembrane region" description="Helical" evidence="8">
    <location>
        <begin position="348"/>
        <end position="368"/>
    </location>
</feature>
<reference evidence="9" key="1">
    <citation type="submission" date="2020-03" db="EMBL/GenBank/DDBJ databases">
        <title>A high-quality chromosome-level genome assembly of a woody plant with both climbing and erect habits, Rhamnella rubrinervis.</title>
        <authorList>
            <person name="Lu Z."/>
            <person name="Yang Y."/>
            <person name="Zhu X."/>
            <person name="Sun Y."/>
        </authorList>
    </citation>
    <scope>NUCLEOTIDE SEQUENCE</scope>
    <source>
        <strain evidence="9">BYM</strain>
        <tissue evidence="9">Leaf</tissue>
    </source>
</reference>
<keyword evidence="5 8" id="KW-1133">Transmembrane helix</keyword>
<feature type="transmembrane region" description="Helical" evidence="8">
    <location>
        <begin position="321"/>
        <end position="342"/>
    </location>
</feature>
<gene>
    <name evidence="9" type="ORF">FNV43_RR17346</name>
</gene>
<name>A0A8K0DYM0_9ROSA</name>
<evidence type="ECO:0000256" key="6">
    <source>
        <dbReference type="ARBA" id="ARBA00023136"/>
    </source>
</evidence>
<keyword evidence="4" id="KW-0732">Signal</keyword>
<dbReference type="InterPro" id="IPR019358">
    <property type="entry name" value="NEMP_fam"/>
</dbReference>
<keyword evidence="3 8" id="KW-0812">Transmembrane</keyword>
<keyword evidence="6 8" id="KW-0472">Membrane</keyword>
<evidence type="ECO:0000256" key="4">
    <source>
        <dbReference type="ARBA" id="ARBA00022729"/>
    </source>
</evidence>
<dbReference type="PANTHER" id="PTHR31587">
    <property type="entry name" value="TRANSMEMBRANE PROTEIN (DUF2215)"/>
    <property type="match status" value="1"/>
</dbReference>
<protein>
    <recommendedName>
        <fullName evidence="11">Nuclear envelope integral membrane protein 1</fullName>
    </recommendedName>
</protein>
<comment type="subcellular location">
    <subcellularLocation>
        <location evidence="1">Nucleus inner membrane</location>
        <topology evidence="1">Multi-pass membrane protein</topology>
        <orientation evidence="1">Nucleoplasmic side</orientation>
    </subcellularLocation>
</comment>
<evidence type="ECO:0000313" key="10">
    <source>
        <dbReference type="Proteomes" id="UP000796880"/>
    </source>
</evidence>
<feature type="transmembrane region" description="Helical" evidence="8">
    <location>
        <begin position="216"/>
        <end position="235"/>
    </location>
</feature>
<feature type="transmembrane region" description="Helical" evidence="8">
    <location>
        <begin position="190"/>
        <end position="210"/>
    </location>
</feature>
<dbReference type="EMBL" id="VOIH02000008">
    <property type="protein sequence ID" value="KAF3439071.1"/>
    <property type="molecule type" value="Genomic_DNA"/>
</dbReference>
<feature type="transmembrane region" description="Helical" evidence="8">
    <location>
        <begin position="247"/>
        <end position="269"/>
    </location>
</feature>
<dbReference type="OrthoDB" id="1890267at2759"/>
<comment type="caution">
    <text evidence="9">The sequence shown here is derived from an EMBL/GenBank/DDBJ whole genome shotgun (WGS) entry which is preliminary data.</text>
</comment>
<evidence type="ECO:0000256" key="5">
    <source>
        <dbReference type="ARBA" id="ARBA00022989"/>
    </source>
</evidence>
<dbReference type="Pfam" id="PF10225">
    <property type="entry name" value="NEMP"/>
    <property type="match status" value="1"/>
</dbReference>
<evidence type="ECO:0000256" key="7">
    <source>
        <dbReference type="ARBA" id="ARBA00023242"/>
    </source>
</evidence>
<evidence type="ECO:0008006" key="11">
    <source>
        <dbReference type="Google" id="ProtNLM"/>
    </source>
</evidence>
<evidence type="ECO:0000256" key="1">
    <source>
        <dbReference type="ARBA" id="ARBA00004575"/>
    </source>
</evidence>
<feature type="transmembrane region" description="Helical" evidence="8">
    <location>
        <begin position="34"/>
        <end position="52"/>
    </location>
</feature>
<evidence type="ECO:0000256" key="8">
    <source>
        <dbReference type="SAM" id="Phobius"/>
    </source>
</evidence>
<feature type="transmembrane region" description="Helical" evidence="8">
    <location>
        <begin position="289"/>
        <end position="309"/>
    </location>
</feature>
<keyword evidence="10" id="KW-1185">Reference proteome</keyword>
<sequence length="520" mass="58902">MAELPSTKSRIFNARLPSVSATGSPETMGSLNPVRMFAVTLCILFLSLPFSFSIEPANERFIDVAQPYSLQLSHGLPVKNSPGSKPGSFMACERVHICGLSRLKYLKKIAHSLKVKLSGTNASVHLPNVEVCFHRNLSLGIGMCPQGQWEKVSKGFWVQSMSPFDHKVLDIRTASSYLDRFEVSIEEEFFLYRVIFLVVGIVLMSSASALSKSLVFYYGSAMAVGVILVILMVLFQGMKLLPTGRKSSLAIFMYSSIVGLGTFLLRYIPGLLRAVLTEMGINEDMYNPLATFLLAFVILAGAWLGFWVVRKLVLTEDGSIDVSTSLFVAWSIRIVAAVMILQSSADPLLATEALIFGIIVSSILRKILKLRFLRHLYKNLKKSLRKNRRKSYILDSSPLEDSLDEYMYTIKRDEDYKLSRPQSRKFNLAPCNSSDKVYSQRRPSQKLDKEMYLSSFHSTPERRRFTKVEWEEFTRDSTEKALEELVTSPDFGKWLFTNADRISITPNTGKTERRKWFQWS</sequence>
<dbReference type="PANTHER" id="PTHR31587:SF4">
    <property type="entry name" value="TRANSMEMBRANE PROTEIN (DUF2215)"/>
    <property type="match status" value="1"/>
</dbReference>